<dbReference type="Proteomes" id="UP000754710">
    <property type="component" value="Unassembled WGS sequence"/>
</dbReference>
<accession>A0ABS7RQ34</accession>
<name>A0ABS7RQ34_9ACTN</name>
<comment type="caution">
    <text evidence="2">The sequence shown here is derived from an EMBL/GenBank/DDBJ whole genome shotgun (WGS) entry which is preliminary data.</text>
</comment>
<dbReference type="SUPFAM" id="SSF117916">
    <property type="entry name" value="Fe-S cluster assembly (FSCA) domain-like"/>
    <property type="match status" value="1"/>
</dbReference>
<gene>
    <name evidence="2" type="ORF">K1X13_14440</name>
</gene>
<dbReference type="InterPro" id="IPR034904">
    <property type="entry name" value="FSCA_dom_sf"/>
</dbReference>
<keyword evidence="3" id="KW-1185">Reference proteome</keyword>
<organism evidence="2 3">
    <name type="scientific">Nocardioides jiangsuensis</name>
    <dbReference type="NCBI Taxonomy" id="2866161"/>
    <lineage>
        <taxon>Bacteria</taxon>
        <taxon>Bacillati</taxon>
        <taxon>Actinomycetota</taxon>
        <taxon>Actinomycetes</taxon>
        <taxon>Propionibacteriales</taxon>
        <taxon>Nocardioidaceae</taxon>
        <taxon>Nocardioides</taxon>
    </lineage>
</organism>
<sequence length="247" mass="25699">MTTATGMTSLEDRVRAALGTVRDPELDESITDLDFVASVTVGDVGDVGSGATVGGGGEVVVELRLPTYFCAPNFAYLMVADAHDAVSAVAGVGPVTIRLLDHFASDEINAGVAGGRGFSGSFPGLADDELHELRVTFQRKAHQACQERVASRVVRSGRPLEDLAGLTLGDAAPGPELDRLRRRRADLGLPADDAAPLLLGPDGTPVTAPDLVTQLRLAKTTRISIEGNAGLCRGLLGVRYGLGRETG</sequence>
<feature type="domain" description="MIP18 family-like" evidence="1">
    <location>
        <begin position="11"/>
        <end position="96"/>
    </location>
</feature>
<protein>
    <submittedName>
        <fullName evidence="2">Iron-sulfur cluster assembly protein</fullName>
    </submittedName>
</protein>
<dbReference type="RefSeq" id="WP_221025716.1">
    <property type="nucleotide sequence ID" value="NZ_JAIEZQ010000002.1"/>
</dbReference>
<dbReference type="Gene3D" id="3.30.300.130">
    <property type="entry name" value="Fe-S cluster assembly (FSCA)"/>
    <property type="match status" value="1"/>
</dbReference>
<reference evidence="2 3" key="1">
    <citation type="submission" date="2021-08" db="EMBL/GenBank/DDBJ databases">
        <title>Nocardioides bacterium WL0053 sp. nov., isolated from the sediment.</title>
        <authorList>
            <person name="Wang L."/>
            <person name="Zhang D."/>
            <person name="Zhang A."/>
        </authorList>
    </citation>
    <scope>NUCLEOTIDE SEQUENCE [LARGE SCALE GENOMIC DNA]</scope>
    <source>
        <strain evidence="2 3">WL0053</strain>
    </source>
</reference>
<dbReference type="Pfam" id="PF01883">
    <property type="entry name" value="FeS_assembly_P"/>
    <property type="match status" value="1"/>
</dbReference>
<dbReference type="InterPro" id="IPR002744">
    <property type="entry name" value="MIP18-like"/>
</dbReference>
<evidence type="ECO:0000259" key="1">
    <source>
        <dbReference type="Pfam" id="PF01883"/>
    </source>
</evidence>
<evidence type="ECO:0000313" key="3">
    <source>
        <dbReference type="Proteomes" id="UP000754710"/>
    </source>
</evidence>
<dbReference type="EMBL" id="JAIEZQ010000002">
    <property type="protein sequence ID" value="MBY9076030.1"/>
    <property type="molecule type" value="Genomic_DNA"/>
</dbReference>
<proteinExistence type="predicted"/>
<evidence type="ECO:0000313" key="2">
    <source>
        <dbReference type="EMBL" id="MBY9076030.1"/>
    </source>
</evidence>